<keyword evidence="2" id="KW-1185">Reference proteome</keyword>
<protein>
    <recommendedName>
        <fullName evidence="3">HNH endonuclease</fullName>
    </recommendedName>
</protein>
<dbReference type="RefSeq" id="WP_326016966.1">
    <property type="nucleotide sequence ID" value="NZ_JAOZYC010000108.1"/>
</dbReference>
<accession>A0ABU6F4Z6</accession>
<name>A0ABU6F4Z6_9ACTN</name>
<evidence type="ECO:0008006" key="3">
    <source>
        <dbReference type="Google" id="ProtNLM"/>
    </source>
</evidence>
<gene>
    <name evidence="1" type="ORF">OKJ99_16445</name>
</gene>
<dbReference type="Proteomes" id="UP001354931">
    <property type="component" value="Unassembled WGS sequence"/>
</dbReference>
<organism evidence="1 2">
    <name type="scientific">Streptomyces endophyticus</name>
    <dbReference type="NCBI Taxonomy" id="714166"/>
    <lineage>
        <taxon>Bacteria</taxon>
        <taxon>Bacillati</taxon>
        <taxon>Actinomycetota</taxon>
        <taxon>Actinomycetes</taxon>
        <taxon>Kitasatosporales</taxon>
        <taxon>Streptomycetaceae</taxon>
        <taxon>Streptomyces</taxon>
    </lineage>
</organism>
<dbReference type="EMBL" id="JAOZYC010000108">
    <property type="protein sequence ID" value="MEB8339083.1"/>
    <property type="molecule type" value="Genomic_DNA"/>
</dbReference>
<evidence type="ECO:0000313" key="1">
    <source>
        <dbReference type="EMBL" id="MEB8339083.1"/>
    </source>
</evidence>
<evidence type="ECO:0000313" key="2">
    <source>
        <dbReference type="Proteomes" id="UP001354931"/>
    </source>
</evidence>
<comment type="caution">
    <text evidence="1">The sequence shown here is derived from an EMBL/GenBank/DDBJ whole genome shotgun (WGS) entry which is preliminary data.</text>
</comment>
<sequence>MTRPVFRIEWLPGTDLLDGLCHCGEQHTSEDPVAMWEWMLAHPDHPQTPEPKDRTP</sequence>
<proteinExistence type="predicted"/>
<reference evidence="1 2" key="1">
    <citation type="submission" date="2022-10" db="EMBL/GenBank/DDBJ databases">
        <authorList>
            <person name="Xie J."/>
            <person name="Shen N."/>
        </authorList>
    </citation>
    <scope>NUCLEOTIDE SEQUENCE [LARGE SCALE GENOMIC DNA]</scope>
    <source>
        <strain evidence="1 2">YIM65594</strain>
    </source>
</reference>